<dbReference type="PANTHER" id="PTHR21600:SF44">
    <property type="entry name" value="RIBOSOMAL LARGE SUBUNIT PSEUDOURIDINE SYNTHASE D"/>
    <property type="match status" value="1"/>
</dbReference>
<dbReference type="InterPro" id="IPR020103">
    <property type="entry name" value="PsdUridine_synth_cat_dom_sf"/>
</dbReference>
<comment type="similarity">
    <text evidence="1 5">Belongs to the pseudouridine synthase RluA family.</text>
</comment>
<evidence type="ECO:0000256" key="5">
    <source>
        <dbReference type="RuleBase" id="RU362028"/>
    </source>
</evidence>
<comment type="catalytic activity">
    <reaction evidence="3">
        <text>uridine(1911/1915/1917) in 23S rRNA = pseudouridine(1911/1915/1917) in 23S rRNA</text>
        <dbReference type="Rhea" id="RHEA:42524"/>
        <dbReference type="Rhea" id="RHEA-COMP:10097"/>
        <dbReference type="Rhea" id="RHEA-COMP:10098"/>
        <dbReference type="ChEBI" id="CHEBI:65314"/>
        <dbReference type="ChEBI" id="CHEBI:65315"/>
        <dbReference type="EC" id="5.4.99.23"/>
    </reaction>
</comment>
<dbReference type="AlphaFoldDB" id="D4G7L5"/>
<gene>
    <name evidence="7" type="ordered locus">RIEPE_0048</name>
</gene>
<dbReference type="PROSITE" id="PS01129">
    <property type="entry name" value="PSI_RLU"/>
    <property type="match status" value="1"/>
</dbReference>
<keyword evidence="2 5" id="KW-0413">Isomerase</keyword>
<evidence type="ECO:0000256" key="4">
    <source>
        <dbReference type="PIRSR" id="PIRSR606225-1"/>
    </source>
</evidence>
<dbReference type="STRING" id="515618.RIEPE_0048"/>
<evidence type="ECO:0000256" key="3">
    <source>
        <dbReference type="ARBA" id="ARBA00036882"/>
    </source>
</evidence>
<keyword evidence="8" id="KW-1185">Reference proteome</keyword>
<feature type="domain" description="Pseudouridine synthase RsuA/RluA-like" evidence="6">
    <location>
        <begin position="56"/>
        <end position="204"/>
    </location>
</feature>
<evidence type="ECO:0000313" key="7">
    <source>
        <dbReference type="EMBL" id="ADD79540.1"/>
    </source>
</evidence>
<sequence>MDPKKKVYVDQIPINKPSIRILGEKSILIKDIDLEKKIQCIPKNIPLKILHEDDSIIVIDKPYNLCVHPGTHHEKNTLMHALMYHFPILKNIPRAGIVHRLDKDTSGLMIVAKKSSIQNQMMKLFKSRKVYKEYEAIVYGNINSDGTIDKPIKRHPYERIKNFVCDFGRKAKTHYYVKEKFANFTRIILSLESGRHHQARVHMKYIGHPIVGDYLYQDRQIIRKKKNYISNLIKIDQVISRQALHARKIKILHPQFKKKVTWKSNTPEDMRNLIDLIRKNEK</sequence>
<dbReference type="Pfam" id="PF00849">
    <property type="entry name" value="PseudoU_synth_2"/>
    <property type="match status" value="1"/>
</dbReference>
<dbReference type="Proteomes" id="UP000001700">
    <property type="component" value="Chromosome"/>
</dbReference>
<dbReference type="PANTHER" id="PTHR21600">
    <property type="entry name" value="MITOCHONDRIAL RNA PSEUDOURIDINE SYNTHASE"/>
    <property type="match status" value="1"/>
</dbReference>
<dbReference type="GO" id="GO:0160140">
    <property type="term" value="F:23S rRNA pseudouridine(1911/1915/1917) synthase activity"/>
    <property type="evidence" value="ECO:0007669"/>
    <property type="project" value="UniProtKB-EC"/>
</dbReference>
<reference evidence="7" key="1">
    <citation type="submission" date="2008-05" db="EMBL/GenBank/DDBJ databases">
        <title>Genome sequence of Riesia pediculicola USDA.</title>
        <authorList>
            <person name="Kirkness E.F."/>
        </authorList>
    </citation>
    <scope>NUCLEOTIDE SEQUENCE [LARGE SCALE GENOMIC DNA]</scope>
    <source>
        <strain evidence="7">USDA</strain>
    </source>
</reference>
<dbReference type="EC" id="5.4.99.-" evidence="5"/>
<dbReference type="EMBL" id="CP001085">
    <property type="protein sequence ID" value="ADD79540.1"/>
    <property type="molecule type" value="Genomic_DNA"/>
</dbReference>
<feature type="active site" evidence="4">
    <location>
        <position position="102"/>
    </location>
</feature>
<protein>
    <recommendedName>
        <fullName evidence="5">Pseudouridine synthase</fullName>
        <ecNumber evidence="5">5.4.99.-</ecNumber>
    </recommendedName>
</protein>
<evidence type="ECO:0000259" key="6">
    <source>
        <dbReference type="Pfam" id="PF00849"/>
    </source>
</evidence>
<comment type="function">
    <text evidence="5">Responsible for synthesis of pseudouridine from uracil.</text>
</comment>
<dbReference type="CDD" id="cd02869">
    <property type="entry name" value="PseudoU_synth_RluA_like"/>
    <property type="match status" value="1"/>
</dbReference>
<accession>D4G7L5</accession>
<name>D4G7L5_RIEPU</name>
<dbReference type="GO" id="GO:0000455">
    <property type="term" value="P:enzyme-directed rRNA pseudouridine synthesis"/>
    <property type="evidence" value="ECO:0007669"/>
    <property type="project" value="TreeGrafter"/>
</dbReference>
<dbReference type="OrthoDB" id="9807829at2"/>
<organism evidence="7 8">
    <name type="scientific">Riesia pediculicola (strain USDA)</name>
    <dbReference type="NCBI Taxonomy" id="515618"/>
    <lineage>
        <taxon>Bacteria</taxon>
        <taxon>Pseudomonadati</taxon>
        <taxon>Pseudomonadota</taxon>
        <taxon>Gammaproteobacteria</taxon>
        <taxon>Enterobacterales</taxon>
        <taxon>Enterobacteriaceae</taxon>
        <taxon>Candidatus Riesia</taxon>
    </lineage>
</organism>
<evidence type="ECO:0000256" key="2">
    <source>
        <dbReference type="ARBA" id="ARBA00023235"/>
    </source>
</evidence>
<dbReference type="GO" id="GO:0003723">
    <property type="term" value="F:RNA binding"/>
    <property type="evidence" value="ECO:0007669"/>
    <property type="project" value="InterPro"/>
</dbReference>
<comment type="catalytic activity">
    <reaction evidence="5">
        <text>a uridine in RNA = a pseudouridine in RNA</text>
        <dbReference type="Rhea" id="RHEA:48348"/>
        <dbReference type="Rhea" id="RHEA-COMP:12068"/>
        <dbReference type="Rhea" id="RHEA-COMP:12069"/>
        <dbReference type="ChEBI" id="CHEBI:65314"/>
        <dbReference type="ChEBI" id="CHEBI:65315"/>
    </reaction>
</comment>
<dbReference type="Gene3D" id="3.30.2350.10">
    <property type="entry name" value="Pseudouridine synthase"/>
    <property type="match status" value="1"/>
</dbReference>
<evidence type="ECO:0000313" key="8">
    <source>
        <dbReference type="Proteomes" id="UP000001700"/>
    </source>
</evidence>
<dbReference type="InterPro" id="IPR006224">
    <property type="entry name" value="PsdUridine_synth_RluA-like_CS"/>
</dbReference>
<dbReference type="eggNOG" id="COG0564">
    <property type="taxonomic scope" value="Bacteria"/>
</dbReference>
<dbReference type="NCBIfam" id="TIGR00005">
    <property type="entry name" value="rluA_subfam"/>
    <property type="match status" value="1"/>
</dbReference>
<dbReference type="RefSeq" id="WP_013087529.1">
    <property type="nucleotide sequence ID" value="NC_014109.1"/>
</dbReference>
<evidence type="ECO:0000256" key="1">
    <source>
        <dbReference type="ARBA" id="ARBA00010876"/>
    </source>
</evidence>
<dbReference type="HOGENOM" id="CLU_016902_4_0_6"/>
<dbReference type="InterPro" id="IPR006225">
    <property type="entry name" value="PsdUridine_synth_RluC/D"/>
</dbReference>
<dbReference type="KEGG" id="rip:RIEPE_0048"/>
<proteinExistence type="inferred from homology"/>
<dbReference type="SUPFAM" id="SSF55120">
    <property type="entry name" value="Pseudouridine synthase"/>
    <property type="match status" value="1"/>
</dbReference>
<dbReference type="InterPro" id="IPR050188">
    <property type="entry name" value="RluA_PseudoU_synthase"/>
</dbReference>
<dbReference type="InterPro" id="IPR006145">
    <property type="entry name" value="PsdUridine_synth_RsuA/RluA"/>
</dbReference>